<proteinExistence type="predicted"/>
<gene>
    <name evidence="1" type="ORF">IEQ34_000592</name>
</gene>
<organism evidence="1 2">
    <name type="scientific">Dendrobium chrysotoxum</name>
    <name type="common">Orchid</name>
    <dbReference type="NCBI Taxonomy" id="161865"/>
    <lineage>
        <taxon>Eukaryota</taxon>
        <taxon>Viridiplantae</taxon>
        <taxon>Streptophyta</taxon>
        <taxon>Embryophyta</taxon>
        <taxon>Tracheophyta</taxon>
        <taxon>Spermatophyta</taxon>
        <taxon>Magnoliopsida</taxon>
        <taxon>Liliopsida</taxon>
        <taxon>Asparagales</taxon>
        <taxon>Orchidaceae</taxon>
        <taxon>Epidendroideae</taxon>
        <taxon>Malaxideae</taxon>
        <taxon>Dendrobiinae</taxon>
        <taxon>Dendrobium</taxon>
    </lineage>
</organism>
<sequence length="420" mass="47962">MATQNPQNLRQNTHGIILRTLSTYFGRYAYFPLPRAFPTTEASNIDNIITNSLVNAPHYPNITILDSVSSNILYQTYSSFPNFFHVYNLINRSHISFSFPHLLTFVTAAILTQDCSNFKVLVVCINEHPNPLFVEQGNNRTRPLVFYLYSSETENWSPAPFDYALTSDHLLRNRRKPIHIGEDIVFIDLTNRFLITYAYWEERVEPIPKLRSSWEQEVTELDEATRFDQCSGQLHCVKYNPINCRIEIYSYMRPRNGSWTLVVTGNIGSLWGKVMAIHPDYEGFLLVRSPVKDAVLMVDIRLDYSYVVIEGRGPNCGPNCFVYGMNDVLEASTSEGLQRSNCVTCGEISKPVKQVASARDANLSKIPFKFSTEAFLFASKESGPRKDRVSMTRFAKKFKHLGSITDLPMKQKKGGRDDSR</sequence>
<accession>A0AAV7HSU8</accession>
<dbReference type="EMBL" id="JAGFBR010000001">
    <property type="protein sequence ID" value="KAH0470869.1"/>
    <property type="molecule type" value="Genomic_DNA"/>
</dbReference>
<reference evidence="1 2" key="1">
    <citation type="journal article" date="2021" name="Hortic Res">
        <title>Chromosome-scale assembly of the Dendrobium chrysotoxum genome enhances the understanding of orchid evolution.</title>
        <authorList>
            <person name="Zhang Y."/>
            <person name="Zhang G.Q."/>
            <person name="Zhang D."/>
            <person name="Liu X.D."/>
            <person name="Xu X.Y."/>
            <person name="Sun W.H."/>
            <person name="Yu X."/>
            <person name="Zhu X."/>
            <person name="Wang Z.W."/>
            <person name="Zhao X."/>
            <person name="Zhong W.Y."/>
            <person name="Chen H."/>
            <person name="Yin W.L."/>
            <person name="Huang T."/>
            <person name="Niu S.C."/>
            <person name="Liu Z.J."/>
        </authorList>
    </citation>
    <scope>NUCLEOTIDE SEQUENCE [LARGE SCALE GENOMIC DNA]</scope>
    <source>
        <strain evidence="1">Lindl</strain>
    </source>
</reference>
<evidence type="ECO:0000313" key="2">
    <source>
        <dbReference type="Proteomes" id="UP000775213"/>
    </source>
</evidence>
<evidence type="ECO:0008006" key="3">
    <source>
        <dbReference type="Google" id="ProtNLM"/>
    </source>
</evidence>
<comment type="caution">
    <text evidence="1">The sequence shown here is derived from an EMBL/GenBank/DDBJ whole genome shotgun (WGS) entry which is preliminary data.</text>
</comment>
<evidence type="ECO:0000313" key="1">
    <source>
        <dbReference type="EMBL" id="KAH0470869.1"/>
    </source>
</evidence>
<protein>
    <recommendedName>
        <fullName evidence="3">DUF295 domain-containing protein</fullName>
    </recommendedName>
</protein>
<dbReference type="AlphaFoldDB" id="A0AAV7HSU8"/>
<dbReference type="Proteomes" id="UP000775213">
    <property type="component" value="Unassembled WGS sequence"/>
</dbReference>
<keyword evidence="2" id="KW-1185">Reference proteome</keyword>
<name>A0AAV7HSU8_DENCH</name>